<dbReference type="PANTHER" id="PTHR46771">
    <property type="entry name" value="DETERIN"/>
    <property type="match status" value="1"/>
</dbReference>
<feature type="region of interest" description="Disordered" evidence="3">
    <location>
        <begin position="647"/>
        <end position="824"/>
    </location>
</feature>
<proteinExistence type="predicted"/>
<feature type="compositionally biased region" description="Basic and acidic residues" evidence="3">
    <location>
        <begin position="265"/>
        <end position="276"/>
    </location>
</feature>
<feature type="compositionally biased region" description="Basic and acidic residues" evidence="3">
    <location>
        <begin position="313"/>
        <end position="338"/>
    </location>
</feature>
<feature type="compositionally biased region" description="Acidic residues" evidence="3">
    <location>
        <begin position="351"/>
        <end position="364"/>
    </location>
</feature>
<feature type="region of interest" description="Disordered" evidence="3">
    <location>
        <begin position="162"/>
        <end position="613"/>
    </location>
</feature>
<dbReference type="AlphaFoldDB" id="A0A9P5SC63"/>
<evidence type="ECO:0000313" key="4">
    <source>
        <dbReference type="EMBL" id="KAF9322817.1"/>
    </source>
</evidence>
<evidence type="ECO:0008006" key="6">
    <source>
        <dbReference type="Google" id="ProtNLM"/>
    </source>
</evidence>
<dbReference type="SUPFAM" id="SSF57924">
    <property type="entry name" value="Inhibitor of apoptosis (IAP) repeat"/>
    <property type="match status" value="2"/>
</dbReference>
<sequence>LSDAGFFWKPSKKSSDNVVCFLCHKSIDGWIAEADPFQEHLDHSRKCGWAIVKSIPYVEKGGLPFTWDAEPELPKGKRMTEARLQTFGKWWPHEHERGWFGTSKRMANAGFIFAPTDDNPDNCQCPYCNIALDGWEAWDDPVHEHQRRTPACPFFATRLEAPTKASSAKSRKRVETKEQNVLTSPRPQRTYTVENTDNRITVTSRRASKAATPTPQPPQPPLSAIENQAKSTRSSWSSLSSRASRTAGVSVVIKQKRKLNQDTSHTSKLDSHKDTIEESPSVQPHADEEFDSPPVRKPRSTTKRVRIASRIITSDDEKPDHAIKSEEEEPRKPAEEITRAATPPQEPQTQPEEEAPDDENESPMEQDYPPEASEASKISEAPEVPDEPEEPEVPEEDDQSLMESLEHNQVGAENALEDMADLTPKQEVDDSPEEQVDPEPMDEDDKPVEPESAPIADNEDPNGHTASPEKPVPAALENKTPVRDSIVRAKPSFIPDVEEPGGVPMDPSTPVRTATSRLDVDDWEDDDRRGSGQSQMTSPFLSPSQWVDLTSSTPKSRKTPIQLGHTPRQRFKDMVGTSPAARSPIRRGIPQFPQLVSPAMKRKVKPSMSPEAKQNRLIDRLENLMHDNANMEVLAVAEQAVKEEAKLLKRSQTKERKEASKDQGMGTESAGAPGSPKHTNIFRQGISVMTTPTRKPSSMDHETPETPIRTPLPISKVISAIGAASRRANTTASPVPFVRTPVRKGTQTLRLEDLEVDHTSSKKSTVVSDSQDKSDSATVRDSFSKTLSVEDKKSYGSQNSMSDPSSSSTTTAPKSMNYNKDVKDVRDTKDGVMSERARIMKEANITEEELKMTVEEFHRAFVAREILELELAAESWVLKFEEESNRVRMALLEGSDL</sequence>
<organism evidence="4 5">
    <name type="scientific">Podila minutissima</name>
    <dbReference type="NCBI Taxonomy" id="64525"/>
    <lineage>
        <taxon>Eukaryota</taxon>
        <taxon>Fungi</taxon>
        <taxon>Fungi incertae sedis</taxon>
        <taxon>Mucoromycota</taxon>
        <taxon>Mortierellomycotina</taxon>
        <taxon>Mortierellomycetes</taxon>
        <taxon>Mortierellales</taxon>
        <taxon>Mortierellaceae</taxon>
        <taxon>Podila</taxon>
    </lineage>
</organism>
<keyword evidence="5" id="KW-1185">Reference proteome</keyword>
<feature type="compositionally biased region" description="Basic and acidic residues" evidence="3">
    <location>
        <begin position="647"/>
        <end position="661"/>
    </location>
</feature>
<dbReference type="PROSITE" id="PS50143">
    <property type="entry name" value="BIR_REPEAT_2"/>
    <property type="match status" value="2"/>
</dbReference>
<feature type="compositionally biased region" description="Low complexity" evidence="3">
    <location>
        <begin position="231"/>
        <end position="245"/>
    </location>
</feature>
<evidence type="ECO:0000256" key="1">
    <source>
        <dbReference type="ARBA" id="ARBA00022723"/>
    </source>
</evidence>
<name>A0A9P5SC63_9FUNG</name>
<dbReference type="CDD" id="cd00022">
    <property type="entry name" value="BIR"/>
    <property type="match status" value="1"/>
</dbReference>
<feature type="compositionally biased region" description="Acidic residues" evidence="3">
    <location>
        <begin position="383"/>
        <end position="400"/>
    </location>
</feature>
<feature type="non-terminal residue" evidence="4">
    <location>
        <position position="897"/>
    </location>
</feature>
<accession>A0A9P5SC63</accession>
<dbReference type="GO" id="GO:0046872">
    <property type="term" value="F:metal ion binding"/>
    <property type="evidence" value="ECO:0007669"/>
    <property type="project" value="UniProtKB-KW"/>
</dbReference>
<dbReference type="InterPro" id="IPR051190">
    <property type="entry name" value="Baculoviral_IAP"/>
</dbReference>
<feature type="compositionally biased region" description="Polar residues" evidence="3">
    <location>
        <begin position="531"/>
        <end position="554"/>
    </location>
</feature>
<feature type="compositionally biased region" description="Basic residues" evidence="3">
    <location>
        <begin position="296"/>
        <end position="307"/>
    </location>
</feature>
<keyword evidence="2" id="KW-0862">Zinc</keyword>
<feature type="compositionally biased region" description="Polar residues" evidence="3">
    <location>
        <begin position="677"/>
        <end position="696"/>
    </location>
</feature>
<comment type="caution">
    <text evidence="4">The sequence shown here is derived from an EMBL/GenBank/DDBJ whole genome shotgun (WGS) entry which is preliminary data.</text>
</comment>
<dbReference type="Gene3D" id="1.10.1170.10">
    <property type="entry name" value="Inhibitor Of Apoptosis Protein (2mihbC-IAP-1), Chain A"/>
    <property type="match status" value="2"/>
</dbReference>
<dbReference type="Proteomes" id="UP000696485">
    <property type="component" value="Unassembled WGS sequence"/>
</dbReference>
<feature type="compositionally biased region" description="Polar residues" evidence="3">
    <location>
        <begin position="777"/>
        <end position="787"/>
    </location>
</feature>
<dbReference type="PANTHER" id="PTHR46771:SF5">
    <property type="entry name" value="DETERIN"/>
    <property type="match status" value="1"/>
</dbReference>
<dbReference type="SMART" id="SM00238">
    <property type="entry name" value="BIR"/>
    <property type="match status" value="2"/>
</dbReference>
<feature type="compositionally biased region" description="Basic and acidic residues" evidence="3">
    <location>
        <begin position="750"/>
        <end position="760"/>
    </location>
</feature>
<evidence type="ECO:0000313" key="5">
    <source>
        <dbReference type="Proteomes" id="UP000696485"/>
    </source>
</evidence>
<dbReference type="Pfam" id="PF00653">
    <property type="entry name" value="BIR"/>
    <property type="match status" value="2"/>
</dbReference>
<protein>
    <recommendedName>
        <fullName evidence="6">Protein bir1</fullName>
    </recommendedName>
</protein>
<evidence type="ECO:0000256" key="2">
    <source>
        <dbReference type="ARBA" id="ARBA00022833"/>
    </source>
</evidence>
<keyword evidence="1" id="KW-0479">Metal-binding</keyword>
<feature type="compositionally biased region" description="Acidic residues" evidence="3">
    <location>
        <begin position="429"/>
        <end position="446"/>
    </location>
</feature>
<feature type="compositionally biased region" description="Low complexity" evidence="3">
    <location>
        <begin position="797"/>
        <end position="815"/>
    </location>
</feature>
<dbReference type="EMBL" id="JAAAUY010001443">
    <property type="protein sequence ID" value="KAF9322817.1"/>
    <property type="molecule type" value="Genomic_DNA"/>
</dbReference>
<evidence type="ECO:0000256" key="3">
    <source>
        <dbReference type="SAM" id="MobiDB-lite"/>
    </source>
</evidence>
<dbReference type="InterPro" id="IPR001370">
    <property type="entry name" value="BIR_rpt"/>
</dbReference>
<feature type="compositionally biased region" description="Polar residues" evidence="3">
    <location>
        <begin position="179"/>
        <end position="205"/>
    </location>
</feature>
<gene>
    <name evidence="4" type="ORF">BG006_002038</name>
</gene>
<feature type="compositionally biased region" description="Low complexity" evidence="3">
    <location>
        <begin position="340"/>
        <end position="350"/>
    </location>
</feature>
<reference evidence="4" key="1">
    <citation type="journal article" date="2020" name="Fungal Divers.">
        <title>Resolving the Mortierellaceae phylogeny through synthesis of multi-gene phylogenetics and phylogenomics.</title>
        <authorList>
            <person name="Vandepol N."/>
            <person name="Liber J."/>
            <person name="Desiro A."/>
            <person name="Na H."/>
            <person name="Kennedy M."/>
            <person name="Barry K."/>
            <person name="Grigoriev I.V."/>
            <person name="Miller A.N."/>
            <person name="O'Donnell K."/>
            <person name="Stajich J.E."/>
            <person name="Bonito G."/>
        </authorList>
    </citation>
    <scope>NUCLEOTIDE SEQUENCE</scope>
    <source>
        <strain evidence="4">NVP1</strain>
    </source>
</reference>